<comment type="caution">
    <text evidence="2">The sequence shown here is derived from an EMBL/GenBank/DDBJ whole genome shotgun (WGS) entry which is preliminary data.</text>
</comment>
<dbReference type="PANTHER" id="PTHR11012">
    <property type="entry name" value="PROTEIN KINASE-LIKE DOMAIN-CONTAINING"/>
    <property type="match status" value="1"/>
</dbReference>
<proteinExistence type="predicted"/>
<accession>A0ABQ8T8S5</accession>
<evidence type="ECO:0000313" key="2">
    <source>
        <dbReference type="EMBL" id="KAJ4442915.1"/>
    </source>
</evidence>
<organism evidence="2 3">
    <name type="scientific">Periplaneta americana</name>
    <name type="common">American cockroach</name>
    <name type="synonym">Blatta americana</name>
    <dbReference type="NCBI Taxonomy" id="6978"/>
    <lineage>
        <taxon>Eukaryota</taxon>
        <taxon>Metazoa</taxon>
        <taxon>Ecdysozoa</taxon>
        <taxon>Arthropoda</taxon>
        <taxon>Hexapoda</taxon>
        <taxon>Insecta</taxon>
        <taxon>Pterygota</taxon>
        <taxon>Neoptera</taxon>
        <taxon>Polyneoptera</taxon>
        <taxon>Dictyoptera</taxon>
        <taxon>Blattodea</taxon>
        <taxon>Blattoidea</taxon>
        <taxon>Blattidae</taxon>
        <taxon>Blattinae</taxon>
        <taxon>Periplaneta</taxon>
    </lineage>
</organism>
<sequence length="912" mass="105362">MRSARNSHSEGPRVAQLAKMLASRSGAAFGRGFDSRLSWLGFFRGFPQPTEIDWFHLSASSWRMPPGSLVEANSIAQALARWFETALGCEFLITRRRIKMPAETLKDIPDWLNKRFLETALRSGECDRNITVTSMEFARATANGDNYLSIMYRANLKIVRENNRRSGEEEISLVIKCTPLEVNVRKIATELGIFERETQVFIVVLPEMFRLLDEASPGSFQPFGAKCVYHELLPETCVIVLEDLKKQGFTMAQRHAGLDLEHSLLVIRTLARFHAASVALHQRDPGYVKPFDQRAGADNEEQRNSLDDLFSCVLKNLADEVEEMPDFKDLYPEKLRKLANNIRNKIYDVSERKDDEFNVLTHGDIWVNNVMFQYDESTKKLKDLRFVDFQLSHWTSPAIDLHYFLFTSPNLDLWDKHDFFIEEYHKTLGDTLKLFDLEHLHPSLEELHRQLEDRSFYIIFSTVVILPIILTDPDQPMKLNEILEQSTKQHMEEDGCKTEMSTIRWLDKIFLESILRTKEDDNSLTVITSEVKCATASGDNYMSELYRAHLEVRSQKRTEKKNVSLIIKCTPSRPSIGKLISKLGVFEREEQMYRVVLPDMLLLLNKASLQNYQPFSAECLYSIITPTSCVVILEDLKHQGFTMAERISGLNLIQSLFVIRTLARFHAASVAVYQKNPHYFSIFKNRVGSDTEELREVWMDDYFKGVLKSLADEVEAWFENGENYPQRLRHLADNIKGKLYDVTKREEEEFNVLTHGDMWVNNIMFRHSGTTDDIQDIRFVDFQLPHWTSPALDLLYFLYTSPAEDLLDQHHILVEAYHSALGQTLEELGLAHLQPTLRDLQEQMEKRMLYAMFAAVAVMPVVLCNPNRAMDMDQVFKNDVQEGIARSKLHSSEAYKAMMKKILPIFDAKNLL</sequence>
<dbReference type="Gene3D" id="3.90.1200.10">
    <property type="match status" value="2"/>
</dbReference>
<dbReference type="SMART" id="SM00587">
    <property type="entry name" value="CHK"/>
    <property type="match status" value="2"/>
</dbReference>
<name>A0ABQ8T8S5_PERAM</name>
<feature type="domain" description="CHK kinase-like" evidence="1">
    <location>
        <begin position="631"/>
        <end position="827"/>
    </location>
</feature>
<dbReference type="InterPro" id="IPR015897">
    <property type="entry name" value="CHK_kinase-like"/>
</dbReference>
<dbReference type="InterPro" id="IPR011009">
    <property type="entry name" value="Kinase-like_dom_sf"/>
</dbReference>
<protein>
    <recommendedName>
        <fullName evidence="1">CHK kinase-like domain-containing protein</fullName>
    </recommendedName>
</protein>
<dbReference type="PANTHER" id="PTHR11012:SF56">
    <property type="entry name" value="CHK KINASE-LIKE DOMAIN-CONTAINING PROTEIN-RELATED"/>
    <property type="match status" value="1"/>
</dbReference>
<dbReference type="SUPFAM" id="SSF56112">
    <property type="entry name" value="Protein kinase-like (PK-like)"/>
    <property type="match status" value="2"/>
</dbReference>
<gene>
    <name evidence="2" type="ORF">ANN_04511</name>
</gene>
<dbReference type="Proteomes" id="UP001148838">
    <property type="component" value="Unassembled WGS sequence"/>
</dbReference>
<keyword evidence="3" id="KW-1185">Reference proteome</keyword>
<feature type="domain" description="CHK kinase-like" evidence="1">
    <location>
        <begin position="239"/>
        <end position="434"/>
    </location>
</feature>
<dbReference type="InterPro" id="IPR004119">
    <property type="entry name" value="EcKL"/>
</dbReference>
<evidence type="ECO:0000313" key="3">
    <source>
        <dbReference type="Proteomes" id="UP001148838"/>
    </source>
</evidence>
<dbReference type="Pfam" id="PF02958">
    <property type="entry name" value="EcKL"/>
    <property type="match status" value="2"/>
</dbReference>
<evidence type="ECO:0000259" key="1">
    <source>
        <dbReference type="SMART" id="SM00587"/>
    </source>
</evidence>
<dbReference type="EMBL" id="JAJSOF020000013">
    <property type="protein sequence ID" value="KAJ4442915.1"/>
    <property type="molecule type" value="Genomic_DNA"/>
</dbReference>
<reference evidence="2 3" key="1">
    <citation type="journal article" date="2022" name="Allergy">
        <title>Genome assembly and annotation of Periplaneta americana reveal a comprehensive cockroach allergen profile.</title>
        <authorList>
            <person name="Wang L."/>
            <person name="Xiong Q."/>
            <person name="Saelim N."/>
            <person name="Wang L."/>
            <person name="Nong W."/>
            <person name="Wan A.T."/>
            <person name="Shi M."/>
            <person name="Liu X."/>
            <person name="Cao Q."/>
            <person name="Hui J.H.L."/>
            <person name="Sookrung N."/>
            <person name="Leung T.F."/>
            <person name="Tungtrongchitr A."/>
            <person name="Tsui S.K.W."/>
        </authorList>
    </citation>
    <scope>NUCLEOTIDE SEQUENCE [LARGE SCALE GENOMIC DNA]</scope>
    <source>
        <strain evidence="2">PWHHKU_190912</strain>
    </source>
</reference>